<dbReference type="HOGENOM" id="CLU_2490565_0_0_2"/>
<dbReference type="InParanoid" id="K0I8G9"/>
<dbReference type="AlphaFoldDB" id="K0I8G9"/>
<proteinExistence type="predicted"/>
<evidence type="ECO:0000313" key="2">
    <source>
        <dbReference type="EMBL" id="AFU57571.1"/>
    </source>
</evidence>
<keyword evidence="1" id="KW-0812">Transmembrane</keyword>
<gene>
    <name evidence="2" type="ordered locus">Ngar_c06280</name>
</gene>
<evidence type="ECO:0000256" key="1">
    <source>
        <dbReference type="SAM" id="Phobius"/>
    </source>
</evidence>
<dbReference type="Proteomes" id="UP000008037">
    <property type="component" value="Chromosome"/>
</dbReference>
<evidence type="ECO:0000313" key="3">
    <source>
        <dbReference type="Proteomes" id="UP000008037"/>
    </source>
</evidence>
<protein>
    <submittedName>
        <fullName evidence="2">Uncharacterized protein</fullName>
    </submittedName>
</protein>
<keyword evidence="1" id="KW-1133">Transmembrane helix</keyword>
<dbReference type="KEGG" id="nga:Ngar_c06280"/>
<organism evidence="2 3">
    <name type="scientific">Nitrososphaera gargensis (strain Ga9.2)</name>
    <dbReference type="NCBI Taxonomy" id="1237085"/>
    <lineage>
        <taxon>Archaea</taxon>
        <taxon>Nitrososphaerota</taxon>
        <taxon>Nitrososphaeria</taxon>
        <taxon>Nitrososphaerales</taxon>
        <taxon>Nitrososphaeraceae</taxon>
        <taxon>Nitrososphaera</taxon>
    </lineage>
</organism>
<reference evidence="2 3" key="1">
    <citation type="journal article" date="2012" name="Environ. Microbiol.">
        <title>The genome of the ammonia-oxidizing Candidatus Nitrososphaera gargensis: insights into metabolic versatility and environmental adaptations.</title>
        <authorList>
            <person name="Spang A."/>
            <person name="Poehlein A."/>
            <person name="Offre P."/>
            <person name="Zumbragel S."/>
            <person name="Haider S."/>
            <person name="Rychlik N."/>
            <person name="Nowka B."/>
            <person name="Schmeisser C."/>
            <person name="Lebedeva E.V."/>
            <person name="Rattei T."/>
            <person name="Bohm C."/>
            <person name="Schmid M."/>
            <person name="Galushko A."/>
            <person name="Hatzenpichler R."/>
            <person name="Weinmaier T."/>
            <person name="Daniel R."/>
            <person name="Schleper C."/>
            <person name="Spieck E."/>
            <person name="Streit W."/>
            <person name="Wagner M."/>
        </authorList>
    </citation>
    <scope>NUCLEOTIDE SEQUENCE [LARGE SCALE GENOMIC DNA]</scope>
    <source>
        <strain evidence="3">Ga9.2</strain>
    </source>
</reference>
<feature type="transmembrane region" description="Helical" evidence="1">
    <location>
        <begin position="20"/>
        <end position="38"/>
    </location>
</feature>
<dbReference type="EMBL" id="CP002408">
    <property type="protein sequence ID" value="AFU57571.1"/>
    <property type="molecule type" value="Genomic_DNA"/>
</dbReference>
<sequence>MRFALLYSETVSSGQLLFKHLAAYLIVNTFQLIIYVTYEEEERKTTDKLQLKLLSKEKLQGTDIMTFRLARGPLDYAAGQYVRSSS</sequence>
<keyword evidence="1" id="KW-0472">Membrane</keyword>
<name>K0I8G9_NITGG</name>
<dbReference type="BioCyc" id="CNIT1237085:G1324-626-MONOMER"/>
<keyword evidence="3" id="KW-1185">Reference proteome</keyword>
<accession>K0I8G9</accession>